<protein>
    <recommendedName>
        <fullName evidence="1">T6SS Phospholipase effector Tle1-like catalytic domain-containing protein</fullName>
    </recommendedName>
</protein>
<keyword evidence="3" id="KW-1185">Reference proteome</keyword>
<evidence type="ECO:0000313" key="2">
    <source>
        <dbReference type="EMBL" id="KAF2870415.1"/>
    </source>
</evidence>
<dbReference type="InterPro" id="IPR018712">
    <property type="entry name" value="Tle1-like_cat"/>
</dbReference>
<proteinExistence type="predicted"/>
<sequence length="490" mass="54146">MALPTPTKHLLIFCDGTWCGRETRVPNAPPSNILTLASMIGEVRYDDTPGTAPKKVHPIKTALPNVTAGYQEGVGVNQTFLEYIWDGATASTIGEECTSVYKYIVENYTDDHEIWMFGFSRGAYTVRCVAGMINNCGIVKQMPDLSEEDMSTLCSEIYRTYRSTLDIDAVNSDRCTRLRSDNHRVWQARRPVRFMGLLDTVGSLGIPRLNAGLGFDWPEFYDQKISSVVQDVYHAPALHDRLWIFQPCLVFEGDAPCKARIHQQWLPGCHYDIGRQTFRFVRQSPANGVERLLGALPDGLSRTVFPNEVLSDVALRWMLAAVRDCDGTRTVLPDVERRIAALDARIARPEPGATGSGDIYGNVLDYAPAGALVRPLTAVFALPFKALNSVFPRLGSNVLDLLGTNAILKILTATRNRRVPGTGAELYEYKEVEDGGGGGGGGGVDRGLLSVEQVAGMREGDVNERGERRYPSRTYESFKLWRSVFGNGEV</sequence>
<dbReference type="OrthoDB" id="59699at2759"/>
<gene>
    <name evidence="2" type="ORF">BDV95DRAFT_496503</name>
</gene>
<reference evidence="2 3" key="1">
    <citation type="submission" date="2020-01" db="EMBL/GenBank/DDBJ databases">
        <authorList>
            <consortium name="DOE Joint Genome Institute"/>
            <person name="Haridas S."/>
            <person name="Albert R."/>
            <person name="Binder M."/>
            <person name="Bloem J."/>
            <person name="Labutti K."/>
            <person name="Salamov A."/>
            <person name="Andreopoulos B."/>
            <person name="Baker S.E."/>
            <person name="Barry K."/>
            <person name="Bills G."/>
            <person name="Bluhm B.H."/>
            <person name="Cannon C."/>
            <person name="Castanera R."/>
            <person name="Culley D.E."/>
            <person name="Daum C."/>
            <person name="Ezra D."/>
            <person name="Gonzalez J.B."/>
            <person name="Henrissat B."/>
            <person name="Kuo A."/>
            <person name="Liang C."/>
            <person name="Lipzen A."/>
            <person name="Lutzoni F."/>
            <person name="Magnuson J."/>
            <person name="Mondo S."/>
            <person name="Nolan M."/>
            <person name="Ohm R."/>
            <person name="Pangilinan J."/>
            <person name="Park H.-J.H."/>
            <person name="Ramirez L."/>
            <person name="Alfaro M."/>
            <person name="Sun H."/>
            <person name="Tritt A."/>
            <person name="Yoshinaga Y."/>
            <person name="Zwiers L.-H.L."/>
            <person name="Turgeon B.G."/>
            <person name="Goodwin S.B."/>
            <person name="Spatafora J.W."/>
            <person name="Crous P.W."/>
            <person name="Grigoriev I.V."/>
        </authorList>
    </citation>
    <scope>NUCLEOTIDE SEQUENCE [LARGE SCALE GENOMIC DNA]</scope>
    <source>
        <strain evidence="2 3">CBS 611.86</strain>
    </source>
</reference>
<dbReference type="EMBL" id="JAADJZ010000014">
    <property type="protein sequence ID" value="KAF2870415.1"/>
    <property type="molecule type" value="Genomic_DNA"/>
</dbReference>
<organism evidence="2 3">
    <name type="scientific">Massariosphaeria phaeospora</name>
    <dbReference type="NCBI Taxonomy" id="100035"/>
    <lineage>
        <taxon>Eukaryota</taxon>
        <taxon>Fungi</taxon>
        <taxon>Dikarya</taxon>
        <taxon>Ascomycota</taxon>
        <taxon>Pezizomycotina</taxon>
        <taxon>Dothideomycetes</taxon>
        <taxon>Pleosporomycetidae</taxon>
        <taxon>Pleosporales</taxon>
        <taxon>Pleosporales incertae sedis</taxon>
        <taxon>Massariosphaeria</taxon>
    </lineage>
</organism>
<dbReference type="Proteomes" id="UP000481861">
    <property type="component" value="Unassembled WGS sequence"/>
</dbReference>
<dbReference type="Pfam" id="PF09994">
    <property type="entry name" value="T6SS_Tle1-like_cat"/>
    <property type="match status" value="1"/>
</dbReference>
<accession>A0A7C8M8N0</accession>
<evidence type="ECO:0000313" key="3">
    <source>
        <dbReference type="Proteomes" id="UP000481861"/>
    </source>
</evidence>
<comment type="caution">
    <text evidence="2">The sequence shown here is derived from an EMBL/GenBank/DDBJ whole genome shotgun (WGS) entry which is preliminary data.</text>
</comment>
<dbReference type="AlphaFoldDB" id="A0A7C8M8N0"/>
<dbReference type="PANTHER" id="PTHR33840">
    <property type="match status" value="1"/>
</dbReference>
<dbReference type="PANTHER" id="PTHR33840:SF16">
    <property type="entry name" value="DUF2235 DOMAIN-CONTAINING PROTEIN"/>
    <property type="match status" value="1"/>
</dbReference>
<name>A0A7C8M8N0_9PLEO</name>
<feature type="domain" description="T6SS Phospholipase effector Tle1-like catalytic" evidence="1">
    <location>
        <begin position="8"/>
        <end position="320"/>
    </location>
</feature>
<evidence type="ECO:0000259" key="1">
    <source>
        <dbReference type="Pfam" id="PF09994"/>
    </source>
</evidence>